<dbReference type="InterPro" id="IPR000522">
    <property type="entry name" value="ABC_transptr_permease_BtuC"/>
</dbReference>
<feature type="transmembrane region" description="Helical" evidence="8">
    <location>
        <begin position="322"/>
        <end position="343"/>
    </location>
</feature>
<evidence type="ECO:0000313" key="10">
    <source>
        <dbReference type="Proteomes" id="UP000010471"/>
    </source>
</evidence>
<dbReference type="PANTHER" id="PTHR30472">
    <property type="entry name" value="FERRIC ENTEROBACTIN TRANSPORT SYSTEM PERMEASE PROTEIN"/>
    <property type="match status" value="1"/>
</dbReference>
<dbReference type="KEGG" id="mic:Mic7113_1658"/>
<name>K9WDC8_9CYAN</name>
<dbReference type="GO" id="GO:0022857">
    <property type="term" value="F:transmembrane transporter activity"/>
    <property type="evidence" value="ECO:0007669"/>
    <property type="project" value="InterPro"/>
</dbReference>
<feature type="transmembrane region" description="Helical" evidence="8">
    <location>
        <begin position="21"/>
        <end position="42"/>
    </location>
</feature>
<dbReference type="OrthoDB" id="9811721at2"/>
<accession>K9WDC8</accession>
<reference evidence="9 10" key="1">
    <citation type="submission" date="2012-06" db="EMBL/GenBank/DDBJ databases">
        <title>Finished chromosome of genome of Microcoleus sp. PCC 7113.</title>
        <authorList>
            <consortium name="US DOE Joint Genome Institute"/>
            <person name="Gugger M."/>
            <person name="Coursin T."/>
            <person name="Rippka R."/>
            <person name="Tandeau De Marsac N."/>
            <person name="Huntemann M."/>
            <person name="Wei C.-L."/>
            <person name="Han J."/>
            <person name="Detter J.C."/>
            <person name="Han C."/>
            <person name="Tapia R."/>
            <person name="Chen A."/>
            <person name="Kyrpides N."/>
            <person name="Mavromatis K."/>
            <person name="Markowitz V."/>
            <person name="Szeto E."/>
            <person name="Ivanova N."/>
            <person name="Pagani I."/>
            <person name="Pati A."/>
            <person name="Goodwin L."/>
            <person name="Nordberg H.P."/>
            <person name="Cantor M.N."/>
            <person name="Hua S.X."/>
            <person name="Woyke T."/>
            <person name="Kerfeld C.A."/>
        </authorList>
    </citation>
    <scope>NUCLEOTIDE SEQUENCE [LARGE SCALE GENOMIC DNA]</scope>
    <source>
        <strain evidence="9 10">PCC 7113</strain>
    </source>
</reference>
<dbReference type="CDD" id="cd06550">
    <property type="entry name" value="TM_ABC_iron-siderophores_like"/>
    <property type="match status" value="1"/>
</dbReference>
<feature type="transmembrane region" description="Helical" evidence="8">
    <location>
        <begin position="109"/>
        <end position="128"/>
    </location>
</feature>
<keyword evidence="5 8" id="KW-0812">Transmembrane</keyword>
<keyword evidence="10" id="KW-1185">Reference proteome</keyword>
<evidence type="ECO:0000256" key="1">
    <source>
        <dbReference type="ARBA" id="ARBA00004651"/>
    </source>
</evidence>
<keyword evidence="3" id="KW-0813">Transport</keyword>
<feature type="transmembrane region" description="Helical" evidence="8">
    <location>
        <begin position="255"/>
        <end position="281"/>
    </location>
</feature>
<dbReference type="PATRIC" id="fig|1173027.3.peg.1836"/>
<sequence length="348" mass="36673">MRKSWLVIRPQQLPVSFHLDQRVPTVLLVLGLVTLTLIVLNVGQGEYPIPPLEVLKTILGMPSTNPDYPFIINTLRLPRTLVAFAAGVGLALSGTILQGLTRNPLADPGIIGINAGAGLAAVSLIVLFPTVPLFLLPLSAFAGALTVAILIYLMAWDKGSSPLRLILMGVGFAAVLNALTTLIIAFGEINNVSQAFVWLAGSVYGRSWEHLGTILPWLGVFVPLSLILAMSLNALSLGDDMAKGLGARVEWQRGLLLLSSAAMAGASVAVAGTIGFVGLIAPHLGRQLVGPTHEGLLPTAALTGGVIVVLADWLGRVLFAPIELPCGVVTAAIGTPYFLYLLIRNRKR</sequence>
<comment type="subcellular location">
    <subcellularLocation>
        <location evidence="1">Cell membrane</location>
        <topology evidence="1">Multi-pass membrane protein</topology>
    </subcellularLocation>
</comment>
<dbReference type="GO" id="GO:0033214">
    <property type="term" value="P:siderophore-iron import into cell"/>
    <property type="evidence" value="ECO:0007669"/>
    <property type="project" value="TreeGrafter"/>
</dbReference>
<proteinExistence type="inferred from homology"/>
<evidence type="ECO:0000256" key="8">
    <source>
        <dbReference type="SAM" id="Phobius"/>
    </source>
</evidence>
<gene>
    <name evidence="9" type="ORF">Mic7113_1658</name>
</gene>
<evidence type="ECO:0000256" key="4">
    <source>
        <dbReference type="ARBA" id="ARBA00022475"/>
    </source>
</evidence>
<dbReference type="EMBL" id="CP003630">
    <property type="protein sequence ID" value="AFZ17527.1"/>
    <property type="molecule type" value="Genomic_DNA"/>
</dbReference>
<feature type="transmembrane region" description="Helical" evidence="8">
    <location>
        <begin position="214"/>
        <end position="235"/>
    </location>
</feature>
<evidence type="ECO:0000256" key="2">
    <source>
        <dbReference type="ARBA" id="ARBA00007935"/>
    </source>
</evidence>
<keyword evidence="4" id="KW-1003">Cell membrane</keyword>
<evidence type="ECO:0000256" key="6">
    <source>
        <dbReference type="ARBA" id="ARBA00022989"/>
    </source>
</evidence>
<dbReference type="Gene3D" id="1.10.3470.10">
    <property type="entry name" value="ABC transporter involved in vitamin B12 uptake, BtuC"/>
    <property type="match status" value="1"/>
</dbReference>
<dbReference type="FunFam" id="1.10.3470.10:FF:000001">
    <property type="entry name" value="Vitamin B12 ABC transporter permease BtuC"/>
    <property type="match status" value="1"/>
</dbReference>
<evidence type="ECO:0000256" key="7">
    <source>
        <dbReference type="ARBA" id="ARBA00023136"/>
    </source>
</evidence>
<dbReference type="PANTHER" id="PTHR30472:SF24">
    <property type="entry name" value="FERRIC ENTEROBACTIN TRANSPORT SYSTEM PERMEASE PROTEIN FEPG"/>
    <property type="match status" value="1"/>
</dbReference>
<dbReference type="GO" id="GO:0005886">
    <property type="term" value="C:plasma membrane"/>
    <property type="evidence" value="ECO:0007669"/>
    <property type="project" value="UniProtKB-SubCell"/>
</dbReference>
<dbReference type="RefSeq" id="WP_015181683.1">
    <property type="nucleotide sequence ID" value="NC_019738.1"/>
</dbReference>
<feature type="transmembrane region" description="Helical" evidence="8">
    <location>
        <begin position="165"/>
        <end position="186"/>
    </location>
</feature>
<organism evidence="9 10">
    <name type="scientific">Allocoleopsis franciscana PCC 7113</name>
    <dbReference type="NCBI Taxonomy" id="1173027"/>
    <lineage>
        <taxon>Bacteria</taxon>
        <taxon>Bacillati</taxon>
        <taxon>Cyanobacteriota</taxon>
        <taxon>Cyanophyceae</taxon>
        <taxon>Coleofasciculales</taxon>
        <taxon>Coleofasciculaceae</taxon>
        <taxon>Allocoleopsis</taxon>
        <taxon>Allocoleopsis franciscana</taxon>
    </lineage>
</organism>
<keyword evidence="7 8" id="KW-0472">Membrane</keyword>
<dbReference type="Pfam" id="PF01032">
    <property type="entry name" value="FecCD"/>
    <property type="match status" value="1"/>
</dbReference>
<feature type="transmembrane region" description="Helical" evidence="8">
    <location>
        <begin position="77"/>
        <end position="97"/>
    </location>
</feature>
<comment type="similarity">
    <text evidence="2">Belongs to the binding-protein-dependent transport system permease family. FecCD subfamily.</text>
</comment>
<evidence type="ECO:0000256" key="3">
    <source>
        <dbReference type="ARBA" id="ARBA00022448"/>
    </source>
</evidence>
<dbReference type="Proteomes" id="UP000010471">
    <property type="component" value="Chromosome"/>
</dbReference>
<dbReference type="STRING" id="1173027.Mic7113_1658"/>
<keyword evidence="6 8" id="KW-1133">Transmembrane helix</keyword>
<evidence type="ECO:0000256" key="5">
    <source>
        <dbReference type="ARBA" id="ARBA00022692"/>
    </source>
</evidence>
<protein>
    <submittedName>
        <fullName evidence="9">ABC-type Fe3+-siderophore transport system, permease component</fullName>
    </submittedName>
</protein>
<dbReference type="SUPFAM" id="SSF81345">
    <property type="entry name" value="ABC transporter involved in vitamin B12 uptake, BtuC"/>
    <property type="match status" value="1"/>
</dbReference>
<dbReference type="eggNOG" id="COG0609">
    <property type="taxonomic scope" value="Bacteria"/>
</dbReference>
<dbReference type="HOGENOM" id="CLU_013016_1_1_3"/>
<dbReference type="InterPro" id="IPR037294">
    <property type="entry name" value="ABC_BtuC-like"/>
</dbReference>
<dbReference type="AlphaFoldDB" id="K9WDC8"/>
<feature type="transmembrane region" description="Helical" evidence="8">
    <location>
        <begin position="134"/>
        <end position="153"/>
    </location>
</feature>
<evidence type="ECO:0000313" key="9">
    <source>
        <dbReference type="EMBL" id="AFZ17527.1"/>
    </source>
</evidence>